<name>A0A1I7W438_LOALO</name>
<dbReference type="AlphaFoldDB" id="A0A1I7W438"/>
<reference evidence="2" key="2">
    <citation type="submission" date="2016-11" db="UniProtKB">
        <authorList>
            <consortium name="WormBaseParasite"/>
        </authorList>
    </citation>
    <scope>IDENTIFICATION</scope>
</reference>
<reference evidence="1" key="1">
    <citation type="submission" date="2012-04" db="EMBL/GenBank/DDBJ databases">
        <title>The Genome Sequence of Loa loa.</title>
        <authorList>
            <consortium name="The Broad Institute Genome Sequencing Platform"/>
            <consortium name="Broad Institute Genome Sequencing Center for Infectious Disease"/>
            <person name="Nutman T.B."/>
            <person name="Fink D.L."/>
            <person name="Russ C."/>
            <person name="Young S."/>
            <person name="Zeng Q."/>
            <person name="Gargeya S."/>
            <person name="Alvarado L."/>
            <person name="Berlin A."/>
            <person name="Chapman S.B."/>
            <person name="Chen Z."/>
            <person name="Freedman E."/>
            <person name="Gellesch M."/>
            <person name="Goldberg J."/>
            <person name="Griggs A."/>
            <person name="Gujja S."/>
            <person name="Heilman E.R."/>
            <person name="Heiman D."/>
            <person name="Howarth C."/>
            <person name="Mehta T."/>
            <person name="Neiman D."/>
            <person name="Pearson M."/>
            <person name="Roberts A."/>
            <person name="Saif S."/>
            <person name="Shea T."/>
            <person name="Shenoy N."/>
            <person name="Sisk P."/>
            <person name="Stolte C."/>
            <person name="Sykes S."/>
            <person name="White J."/>
            <person name="Yandava C."/>
            <person name="Haas B."/>
            <person name="Henn M.R."/>
            <person name="Nusbaum C."/>
            <person name="Birren B."/>
        </authorList>
    </citation>
    <scope>NUCLEOTIDE SEQUENCE [LARGE SCALE GENOMIC DNA]</scope>
</reference>
<evidence type="ECO:0000313" key="1">
    <source>
        <dbReference type="Proteomes" id="UP000095285"/>
    </source>
</evidence>
<proteinExistence type="predicted"/>
<sequence>MAFRLNNSDGKAEDQKRSFRLATACFLHQQTFSTFVKSHSGDLARYTFFFSLSSIPAG</sequence>
<dbReference type="Proteomes" id="UP000095285">
    <property type="component" value="Unassembled WGS sequence"/>
</dbReference>
<evidence type="ECO:0000313" key="2">
    <source>
        <dbReference type="WBParaSite" id="EN70_9401"/>
    </source>
</evidence>
<organism evidence="1 2">
    <name type="scientific">Loa loa</name>
    <name type="common">Eye worm</name>
    <name type="synonym">Filaria loa</name>
    <dbReference type="NCBI Taxonomy" id="7209"/>
    <lineage>
        <taxon>Eukaryota</taxon>
        <taxon>Metazoa</taxon>
        <taxon>Ecdysozoa</taxon>
        <taxon>Nematoda</taxon>
        <taxon>Chromadorea</taxon>
        <taxon>Rhabditida</taxon>
        <taxon>Spirurina</taxon>
        <taxon>Spiruromorpha</taxon>
        <taxon>Filarioidea</taxon>
        <taxon>Onchocercidae</taxon>
        <taxon>Loa</taxon>
    </lineage>
</organism>
<keyword evidence="1" id="KW-1185">Reference proteome</keyword>
<accession>A0A1I7W438</accession>
<protein>
    <submittedName>
        <fullName evidence="2">Uncharacterized protein</fullName>
    </submittedName>
</protein>
<dbReference type="WBParaSite" id="EN70_9401">
    <property type="protein sequence ID" value="EN70_9401"/>
    <property type="gene ID" value="EN70_9401"/>
</dbReference>